<organism evidence="2 3">
    <name type="scientific">Cohnella hashimotonis</name>
    <dbReference type="NCBI Taxonomy" id="2826895"/>
    <lineage>
        <taxon>Bacteria</taxon>
        <taxon>Bacillati</taxon>
        <taxon>Bacillota</taxon>
        <taxon>Bacilli</taxon>
        <taxon>Bacillales</taxon>
        <taxon>Paenibacillaceae</taxon>
        <taxon>Cohnella</taxon>
    </lineage>
</organism>
<keyword evidence="1" id="KW-0472">Membrane</keyword>
<dbReference type="Proteomes" id="UP001161691">
    <property type="component" value="Unassembled WGS sequence"/>
</dbReference>
<keyword evidence="1" id="KW-1133">Transmembrane helix</keyword>
<keyword evidence="3" id="KW-1185">Reference proteome</keyword>
<evidence type="ECO:0000313" key="2">
    <source>
        <dbReference type="EMBL" id="MDI4647197.1"/>
    </source>
</evidence>
<name>A0ABT6TK25_9BACL</name>
<dbReference type="RefSeq" id="WP_282909979.1">
    <property type="nucleotide sequence ID" value="NZ_JAGRPV010000001.1"/>
</dbReference>
<protein>
    <submittedName>
        <fullName evidence="2">Uncharacterized protein</fullName>
    </submittedName>
</protein>
<accession>A0ABT6TK25</accession>
<feature type="transmembrane region" description="Helical" evidence="1">
    <location>
        <begin position="59"/>
        <end position="80"/>
    </location>
</feature>
<comment type="caution">
    <text evidence="2">The sequence shown here is derived from an EMBL/GenBank/DDBJ whole genome shotgun (WGS) entry which is preliminary data.</text>
</comment>
<proteinExistence type="predicted"/>
<sequence>MAYPKLAQRGTPIVGSFDSRSDGLACRRSVVHSPQLPANIHLFLPMPLLWNRIDAKKQLFFFIGRVFGLPFAFTCIFAGIL</sequence>
<keyword evidence="1" id="KW-0812">Transmembrane</keyword>
<evidence type="ECO:0000313" key="3">
    <source>
        <dbReference type="Proteomes" id="UP001161691"/>
    </source>
</evidence>
<gene>
    <name evidence="2" type="ORF">KB449_19635</name>
</gene>
<dbReference type="EMBL" id="JAGRPV010000001">
    <property type="protein sequence ID" value="MDI4647197.1"/>
    <property type="molecule type" value="Genomic_DNA"/>
</dbReference>
<reference evidence="2" key="1">
    <citation type="submission" date="2023-04" db="EMBL/GenBank/DDBJ databases">
        <title>Comparative genomic analysis of Cohnella hashimotonis sp. nov., isolated from the International Space Station.</title>
        <authorList>
            <person name="Venkateswaran K."/>
            <person name="Simpson A."/>
        </authorList>
    </citation>
    <scope>NUCLEOTIDE SEQUENCE</scope>
    <source>
        <strain evidence="2">F6_2S_P_1</strain>
    </source>
</reference>
<evidence type="ECO:0000256" key="1">
    <source>
        <dbReference type="SAM" id="Phobius"/>
    </source>
</evidence>